<protein>
    <submittedName>
        <fullName evidence="7">Microneme-like protein</fullName>
    </submittedName>
</protein>
<dbReference type="Gene3D" id="2.90.20.10">
    <property type="entry name" value="Plasmodium vivax P25 domain"/>
    <property type="match status" value="2"/>
</dbReference>
<evidence type="ECO:0000256" key="4">
    <source>
        <dbReference type="PROSITE-ProRule" id="PRU00076"/>
    </source>
</evidence>
<dbReference type="Gene3D" id="2.10.25.10">
    <property type="entry name" value="Laminin"/>
    <property type="match status" value="2"/>
</dbReference>
<dbReference type="OrthoDB" id="329097at2759"/>
<dbReference type="VEuPathDB" id="ToxoDB:BESB_067360"/>
<comment type="caution">
    <text evidence="7">The sequence shown here is derived from an EMBL/GenBank/DDBJ whole genome shotgun (WGS) entry which is preliminary data.</text>
</comment>
<evidence type="ECO:0000256" key="3">
    <source>
        <dbReference type="ARBA" id="ARBA00023157"/>
    </source>
</evidence>
<sequence>MRCSTIVSSSLGGGERRMMVRPSQSGGAAKRLHSCFPFLVSIFLVWCQVLCLFPSYTSVTGSPASGSLQAVPEEGQVASGALVEVGTALHQTSMSMDNPDSVLQPSSDAAWVCRVSVFGGVCAGNSGDSLLGQWRFCPKGQCCSMSKCGVGGCSVGICEWWSSVLCLIKNNDYADDKCNCQRYGERCSPNAVCKDVLSERGGSFCVCKKGYIGDGKTCEFDPCSVDPCNPGSCRRNGKTYTCSCPETYVVAQTEAGERCEIKKNYCLGEPCGPKEATADCVGFDDGTYECICQDSYVFNGKICERFEACAENPCGDPEGVIRCTADGEEYSCECREGYDLVEDPPGKQKCEKNSCYGNPCGPSHLVQSCAPRQPDQTSPATYTCLCTTTGVLHVDPDTGAQSCTPTDPCATEPCGSAAVVDSCINEGSTYRCNCKPGHVSLEKQGKKQCVEGDPCELNACGAEELVDSCSTDSSKYVCECSATAIKGLNDDGQQVCVSRQDCEAACGPLEGVKQCDRRFGGGLKCQCKQGYVASGTGNKKQCVKGDVCLNKPCGSSSATQQCTAEKDGSYSCVCKEGYDLRFREDGTQTCAEAGECTGSPCGANSSIGVCTPGPSAYTCTCVQPYERSTNEDGRETCKVPELLAPEPTVPSNTKTEEESSSTSLAVMGIGGLLLLGVGTAYFLKSNGDDQQNAMEPYGVDPMAPPGGFGPPGPGGPSQLYANAPRNSMWQ</sequence>
<dbReference type="PROSITE" id="PS01186">
    <property type="entry name" value="EGF_2"/>
    <property type="match status" value="1"/>
</dbReference>
<evidence type="ECO:0000256" key="1">
    <source>
        <dbReference type="ARBA" id="ARBA00022536"/>
    </source>
</evidence>
<evidence type="ECO:0000313" key="7">
    <source>
        <dbReference type="EMBL" id="PFH34703.1"/>
    </source>
</evidence>
<proteinExistence type="predicted"/>
<dbReference type="SMART" id="SM00179">
    <property type="entry name" value="EGF_CA"/>
    <property type="match status" value="5"/>
</dbReference>
<evidence type="ECO:0000259" key="6">
    <source>
        <dbReference type="PROSITE" id="PS50026"/>
    </source>
</evidence>
<dbReference type="SMART" id="SM00181">
    <property type="entry name" value="EGF"/>
    <property type="match status" value="8"/>
</dbReference>
<dbReference type="RefSeq" id="XP_029218712.1">
    <property type="nucleotide sequence ID" value="XM_029365129.1"/>
</dbReference>
<gene>
    <name evidence="7" type="ORF">BESB_067360</name>
</gene>
<dbReference type="InterPro" id="IPR000742">
    <property type="entry name" value="EGF"/>
</dbReference>
<dbReference type="STRING" id="94643.A0A2A9MGC6"/>
<evidence type="ECO:0000256" key="5">
    <source>
        <dbReference type="SAM" id="MobiDB-lite"/>
    </source>
</evidence>
<dbReference type="InterPro" id="IPR001881">
    <property type="entry name" value="EGF-like_Ca-bd_dom"/>
</dbReference>
<feature type="domain" description="EGF-like" evidence="6">
    <location>
        <begin position="176"/>
        <end position="219"/>
    </location>
</feature>
<organism evidence="7 8">
    <name type="scientific">Besnoitia besnoiti</name>
    <name type="common">Apicomplexan protozoan</name>
    <dbReference type="NCBI Taxonomy" id="94643"/>
    <lineage>
        <taxon>Eukaryota</taxon>
        <taxon>Sar</taxon>
        <taxon>Alveolata</taxon>
        <taxon>Apicomplexa</taxon>
        <taxon>Conoidasida</taxon>
        <taxon>Coccidia</taxon>
        <taxon>Eucoccidiorida</taxon>
        <taxon>Eimeriorina</taxon>
        <taxon>Sarcocystidae</taxon>
        <taxon>Besnoitia</taxon>
    </lineage>
</organism>
<dbReference type="PROSITE" id="PS50026">
    <property type="entry name" value="EGF_3"/>
    <property type="match status" value="1"/>
</dbReference>
<accession>A0A2A9MGC6</accession>
<evidence type="ECO:0000256" key="2">
    <source>
        <dbReference type="ARBA" id="ARBA00022737"/>
    </source>
</evidence>
<dbReference type="Proteomes" id="UP000224006">
    <property type="component" value="Chromosome VI"/>
</dbReference>
<dbReference type="PANTHER" id="PTHR24034:SF89">
    <property type="entry name" value="COMPLEMENT COMPONENT C1Q RECEPTOR"/>
    <property type="match status" value="1"/>
</dbReference>
<dbReference type="AlphaFoldDB" id="A0A2A9MGC6"/>
<keyword evidence="3" id="KW-1015">Disulfide bond</keyword>
<comment type="caution">
    <text evidence="4">Lacks conserved residue(s) required for the propagation of feature annotation.</text>
</comment>
<reference evidence="7 8" key="1">
    <citation type="submission" date="2017-09" db="EMBL/GenBank/DDBJ databases">
        <title>Genome sequencing of Besnoitia besnoiti strain Bb-Ger1.</title>
        <authorList>
            <person name="Schares G."/>
            <person name="Venepally P."/>
            <person name="Lorenzi H.A."/>
        </authorList>
    </citation>
    <scope>NUCLEOTIDE SEQUENCE [LARGE SCALE GENOMIC DNA]</scope>
    <source>
        <strain evidence="7 8">Bb-Ger1</strain>
    </source>
</reference>
<keyword evidence="8" id="KW-1185">Reference proteome</keyword>
<feature type="compositionally biased region" description="Pro residues" evidence="5">
    <location>
        <begin position="702"/>
        <end position="714"/>
    </location>
</feature>
<name>A0A2A9MGC6_BESBE</name>
<dbReference type="PANTHER" id="PTHR24034">
    <property type="entry name" value="EGF-LIKE DOMAIN-CONTAINING PROTEIN"/>
    <property type="match status" value="1"/>
</dbReference>
<feature type="region of interest" description="Disordered" evidence="5">
    <location>
        <begin position="692"/>
        <end position="730"/>
    </location>
</feature>
<dbReference type="InterPro" id="IPR050751">
    <property type="entry name" value="ECM_structural_protein"/>
</dbReference>
<dbReference type="KEGG" id="bbes:BESB_067360"/>
<keyword evidence="2" id="KW-0677">Repeat</keyword>
<dbReference type="GeneID" id="40311662"/>
<evidence type="ECO:0000313" key="8">
    <source>
        <dbReference type="Proteomes" id="UP000224006"/>
    </source>
</evidence>
<keyword evidence="1 4" id="KW-0245">EGF-like domain</keyword>
<dbReference type="GO" id="GO:0005509">
    <property type="term" value="F:calcium ion binding"/>
    <property type="evidence" value="ECO:0007669"/>
    <property type="project" value="InterPro"/>
</dbReference>
<dbReference type="EMBL" id="NWUJ01000006">
    <property type="protein sequence ID" value="PFH34703.1"/>
    <property type="molecule type" value="Genomic_DNA"/>
</dbReference>